<reference evidence="1" key="1">
    <citation type="submission" date="2025-08" db="UniProtKB">
        <authorList>
            <consortium name="Ensembl"/>
        </authorList>
    </citation>
    <scope>IDENTIFICATION</scope>
</reference>
<dbReference type="SUPFAM" id="SSF46689">
    <property type="entry name" value="Homeodomain-like"/>
    <property type="match status" value="1"/>
</dbReference>
<keyword evidence="2" id="KW-1185">Reference proteome</keyword>
<name>A0A8C3S8B1_CHESE</name>
<dbReference type="Ensembl" id="ENSCSRT00000009118.1">
    <property type="protein sequence ID" value="ENSCSRP00000008814.1"/>
    <property type="gene ID" value="ENSCSRG00000006569.1"/>
</dbReference>
<evidence type="ECO:0000313" key="2">
    <source>
        <dbReference type="Proteomes" id="UP000694403"/>
    </source>
</evidence>
<reference evidence="1" key="2">
    <citation type="submission" date="2025-09" db="UniProtKB">
        <authorList>
            <consortium name="Ensembl"/>
        </authorList>
    </citation>
    <scope>IDENTIFICATION</scope>
</reference>
<evidence type="ECO:0008006" key="3">
    <source>
        <dbReference type="Google" id="ProtNLM"/>
    </source>
</evidence>
<dbReference type="AlphaFoldDB" id="A0A8C3S8B1"/>
<sequence length="118" mass="13290">MSSKRPASSGSIGNAAKCKHVSISIQQNVELLQKLEKGTLVRALCEFYNVGSSTVYDLKKQKNQILKFLAKISLNDGKSLTTFRKEFNLEDMIWTARPWDRVTPSEEWMAQIVASPNV</sequence>
<dbReference type="Gene3D" id="1.10.10.60">
    <property type="entry name" value="Homeodomain-like"/>
    <property type="match status" value="1"/>
</dbReference>
<proteinExistence type="predicted"/>
<accession>A0A8C3S8B1</accession>
<dbReference type="Proteomes" id="UP000694403">
    <property type="component" value="Unplaced"/>
</dbReference>
<evidence type="ECO:0000313" key="1">
    <source>
        <dbReference type="Ensembl" id="ENSCSRP00000008814.1"/>
    </source>
</evidence>
<protein>
    <recommendedName>
        <fullName evidence="3">HTH psq-type domain-containing protein</fullName>
    </recommendedName>
</protein>
<dbReference type="InterPro" id="IPR009057">
    <property type="entry name" value="Homeodomain-like_sf"/>
</dbReference>
<organism evidence="1 2">
    <name type="scientific">Chelydra serpentina</name>
    <name type="common">Snapping turtle</name>
    <name type="synonym">Testudo serpentina</name>
    <dbReference type="NCBI Taxonomy" id="8475"/>
    <lineage>
        <taxon>Eukaryota</taxon>
        <taxon>Metazoa</taxon>
        <taxon>Chordata</taxon>
        <taxon>Craniata</taxon>
        <taxon>Vertebrata</taxon>
        <taxon>Euteleostomi</taxon>
        <taxon>Archelosauria</taxon>
        <taxon>Testudinata</taxon>
        <taxon>Testudines</taxon>
        <taxon>Cryptodira</taxon>
        <taxon>Durocryptodira</taxon>
        <taxon>Americhelydia</taxon>
        <taxon>Chelydroidea</taxon>
        <taxon>Chelydridae</taxon>
        <taxon>Chelydra</taxon>
    </lineage>
</organism>